<dbReference type="OrthoDB" id="4187708at2759"/>
<feature type="region of interest" description="Disordered" evidence="1">
    <location>
        <begin position="564"/>
        <end position="583"/>
    </location>
</feature>
<reference evidence="2 3" key="1">
    <citation type="submission" date="2017-10" db="EMBL/GenBank/DDBJ databases">
        <title>Comparative genomics in systemic dimorphic fungi from Ajellomycetaceae.</title>
        <authorList>
            <person name="Munoz J.F."/>
            <person name="Mcewen J.G."/>
            <person name="Clay O.K."/>
            <person name="Cuomo C.A."/>
        </authorList>
    </citation>
    <scope>NUCLEOTIDE SEQUENCE [LARGE SCALE GENOMIC DNA]</scope>
    <source>
        <strain evidence="2 3">UAMH5409</strain>
    </source>
</reference>
<evidence type="ECO:0000256" key="1">
    <source>
        <dbReference type="SAM" id="MobiDB-lite"/>
    </source>
</evidence>
<sequence>MPPTRTVRRPINEPISAITDESLKVYVDSLTELTDCIRFLRLAEVQQRIHRLKDEAAPELDKEDNIQKLEEALATISAVKDKEIKRLEDEVIGKLAEENKKLKEEARAVEVDKENIRSEKIELDKSQKEGEKKLDEMKKKIEDEGKKYLEREENKLKKKYQDEAETERKNLQERIQDLEKEKTTVDESNKKMKRKLERLDRDRRSLEDENEELRSKLATLNPKMAVSTMSPDEYTGRIKHLHLLMQRFAARFFENVPDEVDLVFGPLGKNNELGEASGIFKYASSGDTPVAISLRKAAVQNLICGQLLPLFESKLLVATSTGGNTDRQDEVILNMISSTLKPDDEKVWRGMTVKALDKLPQFCNKTRVIEQMTQGIVEKLQPLWGANGLEIREKVSEIVEKALEIWSLRRKDSCKITINSKPGPKNDRTWEEWPAVEDPSSVLLDFEFPGNGINGHGHGNSNRNGSVNGPDSPTNFAIPLSPTTPALPKHESFVIFPQITGEFETISNDNSNDATPYNSRKPNVLHPGIALFSDSRMFEMGLRDIRSLQDHVLSHKRGMSSISSPTALTMATGSVQRETPMHG</sequence>
<feature type="compositionally biased region" description="Polar residues" evidence="1">
    <location>
        <begin position="564"/>
        <end position="577"/>
    </location>
</feature>
<feature type="compositionally biased region" description="Basic and acidic residues" evidence="1">
    <location>
        <begin position="158"/>
        <end position="190"/>
    </location>
</feature>
<evidence type="ECO:0000313" key="2">
    <source>
        <dbReference type="EMBL" id="PGH00439.1"/>
    </source>
</evidence>
<dbReference type="AlphaFoldDB" id="A0A2B7WV27"/>
<dbReference type="EMBL" id="PDNB01000186">
    <property type="protein sequence ID" value="PGH00439.1"/>
    <property type="molecule type" value="Genomic_DNA"/>
</dbReference>
<feature type="compositionally biased region" description="Low complexity" evidence="1">
    <location>
        <begin position="459"/>
        <end position="469"/>
    </location>
</feature>
<dbReference type="STRING" id="1447875.A0A2B7WV27"/>
<feature type="region of interest" description="Disordered" evidence="1">
    <location>
        <begin position="158"/>
        <end position="194"/>
    </location>
</feature>
<proteinExistence type="predicted"/>
<gene>
    <name evidence="2" type="ORF">AJ79_08212</name>
</gene>
<name>A0A2B7WV27_9EURO</name>
<organism evidence="2 3">
    <name type="scientific">Helicocarpus griseus UAMH5409</name>
    <dbReference type="NCBI Taxonomy" id="1447875"/>
    <lineage>
        <taxon>Eukaryota</taxon>
        <taxon>Fungi</taxon>
        <taxon>Dikarya</taxon>
        <taxon>Ascomycota</taxon>
        <taxon>Pezizomycotina</taxon>
        <taxon>Eurotiomycetes</taxon>
        <taxon>Eurotiomycetidae</taxon>
        <taxon>Onygenales</taxon>
        <taxon>Ajellomycetaceae</taxon>
        <taxon>Helicocarpus</taxon>
    </lineage>
</organism>
<comment type="caution">
    <text evidence="2">The sequence shown here is derived from an EMBL/GenBank/DDBJ whole genome shotgun (WGS) entry which is preliminary data.</text>
</comment>
<accession>A0A2B7WV27</accession>
<feature type="region of interest" description="Disordered" evidence="1">
    <location>
        <begin position="453"/>
        <end position="483"/>
    </location>
</feature>
<dbReference type="Proteomes" id="UP000223968">
    <property type="component" value="Unassembled WGS sequence"/>
</dbReference>
<keyword evidence="3" id="KW-1185">Reference proteome</keyword>
<protein>
    <submittedName>
        <fullName evidence="2">Uncharacterized protein</fullName>
    </submittedName>
</protein>
<evidence type="ECO:0000313" key="3">
    <source>
        <dbReference type="Proteomes" id="UP000223968"/>
    </source>
</evidence>